<dbReference type="AlphaFoldDB" id="A0AAD5RW28"/>
<sequence length="171" mass="18503">MPTPTESMLRIEPQQGGDGNTVPHLLPCRINFDGKVPASESHWATERENGKDNERVGYFRGRKLHGKSVKLPEGYKGVVVEGSTGVDADTDGDETKNQNTTDEDPTLIGAVAVAGHFDEVVVWGHEATADTASDPFVRGMNISMKDGGPQDLDIGHDCGRHPYGPRHESDL</sequence>
<gene>
    <name evidence="2" type="ORF">MKZ38_005325</name>
</gene>
<feature type="region of interest" description="Disordered" evidence="1">
    <location>
        <begin position="81"/>
        <end position="103"/>
    </location>
</feature>
<dbReference type="GO" id="GO:0032299">
    <property type="term" value="C:ribonuclease H2 complex"/>
    <property type="evidence" value="ECO:0007669"/>
    <property type="project" value="InterPro"/>
</dbReference>
<evidence type="ECO:0000256" key="1">
    <source>
        <dbReference type="SAM" id="MobiDB-lite"/>
    </source>
</evidence>
<feature type="region of interest" description="Disordered" evidence="1">
    <location>
        <begin position="1"/>
        <end position="24"/>
    </location>
</feature>
<dbReference type="Gene3D" id="2.40.128.680">
    <property type="match status" value="1"/>
</dbReference>
<accession>A0AAD5RW28</accession>
<dbReference type="EMBL" id="JAKWBI020000031">
    <property type="protein sequence ID" value="KAJ2905449.1"/>
    <property type="molecule type" value="Genomic_DNA"/>
</dbReference>
<keyword evidence="3" id="KW-1185">Reference proteome</keyword>
<evidence type="ECO:0000313" key="3">
    <source>
        <dbReference type="Proteomes" id="UP001201980"/>
    </source>
</evidence>
<comment type="caution">
    <text evidence="2">The sequence shown here is derived from an EMBL/GenBank/DDBJ whole genome shotgun (WGS) entry which is preliminary data.</text>
</comment>
<feature type="region of interest" description="Disordered" evidence="1">
    <location>
        <begin position="146"/>
        <end position="171"/>
    </location>
</feature>
<organism evidence="2 3">
    <name type="scientific">Zalerion maritima</name>
    <dbReference type="NCBI Taxonomy" id="339359"/>
    <lineage>
        <taxon>Eukaryota</taxon>
        <taxon>Fungi</taxon>
        <taxon>Dikarya</taxon>
        <taxon>Ascomycota</taxon>
        <taxon>Pezizomycotina</taxon>
        <taxon>Sordariomycetes</taxon>
        <taxon>Lulworthiomycetidae</taxon>
        <taxon>Lulworthiales</taxon>
        <taxon>Lulworthiaceae</taxon>
        <taxon>Zalerion</taxon>
    </lineage>
</organism>
<dbReference type="GO" id="GO:0006401">
    <property type="term" value="P:RNA catabolic process"/>
    <property type="evidence" value="ECO:0007669"/>
    <property type="project" value="InterPro"/>
</dbReference>
<dbReference type="PANTHER" id="PTHR47204:SF1">
    <property type="entry name" value="RIBONUCLEASE H2 SUBUNIT C"/>
    <property type="match status" value="1"/>
</dbReference>
<protein>
    <submittedName>
        <fullName evidence="2">Uncharacterized protein</fullName>
    </submittedName>
</protein>
<dbReference type="Pfam" id="PF08615">
    <property type="entry name" value="RNase_H2_suC"/>
    <property type="match status" value="1"/>
</dbReference>
<dbReference type="CDD" id="cd09271">
    <property type="entry name" value="RNase_H2-C"/>
    <property type="match status" value="1"/>
</dbReference>
<feature type="compositionally biased region" description="Basic and acidic residues" evidence="1">
    <location>
        <begin position="153"/>
        <end position="171"/>
    </location>
</feature>
<dbReference type="Proteomes" id="UP001201980">
    <property type="component" value="Unassembled WGS sequence"/>
</dbReference>
<dbReference type="InterPro" id="IPR013924">
    <property type="entry name" value="RNase_H2_suC"/>
</dbReference>
<reference evidence="2" key="1">
    <citation type="submission" date="2022-07" db="EMBL/GenBank/DDBJ databases">
        <title>Draft genome sequence of Zalerion maritima ATCC 34329, a (micro)plastics degrading marine fungus.</title>
        <authorList>
            <person name="Paco A."/>
            <person name="Goncalves M.F.M."/>
            <person name="Rocha-Santos T.A.P."/>
            <person name="Alves A."/>
        </authorList>
    </citation>
    <scope>NUCLEOTIDE SEQUENCE</scope>
    <source>
        <strain evidence="2">ATCC 34329</strain>
    </source>
</reference>
<dbReference type="PANTHER" id="PTHR47204">
    <property type="entry name" value="OS02G0168900 PROTEIN"/>
    <property type="match status" value="1"/>
</dbReference>
<evidence type="ECO:0000313" key="2">
    <source>
        <dbReference type="EMBL" id="KAJ2905449.1"/>
    </source>
</evidence>
<proteinExistence type="predicted"/>
<name>A0AAD5RW28_9PEZI</name>